<keyword evidence="1" id="KW-0732">Signal</keyword>
<feature type="signal peptide" evidence="1">
    <location>
        <begin position="1"/>
        <end position="25"/>
    </location>
</feature>
<accession>A0A8D2NYG1</accession>
<reference evidence="2" key="2">
    <citation type="submission" date="2025-09" db="UniProtKB">
        <authorList>
            <consortium name="Ensembl"/>
        </authorList>
    </citation>
    <scope>IDENTIFICATION</scope>
</reference>
<sequence>MLPPSEKPLCLSLVLGCAVLQYCSVQLHSQPDLPPAGLKGEVVCVNRQKEEVAIYTWGGTRGIQLHLSALVCS</sequence>
<evidence type="ECO:0000256" key="1">
    <source>
        <dbReference type="SAM" id="SignalP"/>
    </source>
</evidence>
<proteinExistence type="predicted"/>
<name>A0A8D2NYG1_ZOSLA</name>
<reference evidence="2" key="1">
    <citation type="submission" date="2025-08" db="UniProtKB">
        <authorList>
            <consortium name="Ensembl"/>
        </authorList>
    </citation>
    <scope>IDENTIFICATION</scope>
</reference>
<dbReference type="Ensembl" id="ENSZLMT00000005760.1">
    <property type="protein sequence ID" value="ENSZLMP00000005582.1"/>
    <property type="gene ID" value="ENSZLMG00000003961.1"/>
</dbReference>
<dbReference type="Proteomes" id="UP000694401">
    <property type="component" value="Unassembled WGS sequence"/>
</dbReference>
<feature type="chain" id="PRO_5034384266" evidence="1">
    <location>
        <begin position="26"/>
        <end position="73"/>
    </location>
</feature>
<protein>
    <submittedName>
        <fullName evidence="2">Uncharacterized protein</fullName>
    </submittedName>
</protein>
<keyword evidence="3" id="KW-1185">Reference proteome</keyword>
<dbReference type="AlphaFoldDB" id="A0A8D2NYG1"/>
<evidence type="ECO:0000313" key="2">
    <source>
        <dbReference type="Ensembl" id="ENSZLMP00000005582.1"/>
    </source>
</evidence>
<evidence type="ECO:0000313" key="3">
    <source>
        <dbReference type="Proteomes" id="UP000694401"/>
    </source>
</evidence>
<organism evidence="2 3">
    <name type="scientific">Zosterops lateralis melanops</name>
    <dbReference type="NCBI Taxonomy" id="1220523"/>
    <lineage>
        <taxon>Eukaryota</taxon>
        <taxon>Metazoa</taxon>
        <taxon>Chordata</taxon>
        <taxon>Craniata</taxon>
        <taxon>Vertebrata</taxon>
        <taxon>Euteleostomi</taxon>
        <taxon>Archelosauria</taxon>
        <taxon>Archosauria</taxon>
        <taxon>Dinosauria</taxon>
        <taxon>Saurischia</taxon>
        <taxon>Theropoda</taxon>
        <taxon>Coelurosauria</taxon>
        <taxon>Aves</taxon>
        <taxon>Neognathae</taxon>
        <taxon>Neoaves</taxon>
        <taxon>Telluraves</taxon>
        <taxon>Australaves</taxon>
        <taxon>Passeriformes</taxon>
        <taxon>Sylvioidea</taxon>
        <taxon>Zosteropidae</taxon>
        <taxon>Zosterops</taxon>
    </lineage>
</organism>